<dbReference type="AlphaFoldDB" id="A0A0S4JA47"/>
<dbReference type="VEuPathDB" id="TriTrypDB:BSAL_14235"/>
<evidence type="ECO:0000313" key="3">
    <source>
        <dbReference type="Proteomes" id="UP000051952"/>
    </source>
</evidence>
<evidence type="ECO:0000256" key="1">
    <source>
        <dbReference type="SAM" id="Phobius"/>
    </source>
</evidence>
<keyword evidence="1" id="KW-1133">Transmembrane helix</keyword>
<feature type="transmembrane region" description="Helical" evidence="1">
    <location>
        <begin position="45"/>
        <end position="67"/>
    </location>
</feature>
<evidence type="ECO:0000313" key="2">
    <source>
        <dbReference type="EMBL" id="CUG88218.1"/>
    </source>
</evidence>
<organism evidence="2 3">
    <name type="scientific">Bodo saltans</name>
    <name type="common">Flagellated protozoan</name>
    <dbReference type="NCBI Taxonomy" id="75058"/>
    <lineage>
        <taxon>Eukaryota</taxon>
        <taxon>Discoba</taxon>
        <taxon>Euglenozoa</taxon>
        <taxon>Kinetoplastea</taxon>
        <taxon>Metakinetoplastina</taxon>
        <taxon>Eubodonida</taxon>
        <taxon>Bodonidae</taxon>
        <taxon>Bodo</taxon>
    </lineage>
</organism>
<feature type="non-terminal residue" evidence="2">
    <location>
        <position position="1"/>
    </location>
</feature>
<keyword evidence="3" id="KW-1185">Reference proteome</keyword>
<reference evidence="3" key="1">
    <citation type="submission" date="2015-09" db="EMBL/GenBank/DDBJ databases">
        <authorList>
            <consortium name="Pathogen Informatics"/>
        </authorList>
    </citation>
    <scope>NUCLEOTIDE SEQUENCE [LARGE SCALE GENOMIC DNA]</scope>
    <source>
        <strain evidence="3">Lake Konstanz</strain>
    </source>
</reference>
<protein>
    <submittedName>
        <fullName evidence="2">Membrane-associated protein, putative</fullName>
    </submittedName>
</protein>
<gene>
    <name evidence="2" type="ORF">BSAL_14235</name>
</gene>
<keyword evidence="1" id="KW-0472">Membrane</keyword>
<keyword evidence="1" id="KW-0812">Transmembrane</keyword>
<accession>A0A0S4JA47</accession>
<name>A0A0S4JA47_BODSA</name>
<proteinExistence type="predicted"/>
<dbReference type="EMBL" id="CYKH01001625">
    <property type="protein sequence ID" value="CUG88218.1"/>
    <property type="molecule type" value="Genomic_DNA"/>
</dbReference>
<dbReference type="Proteomes" id="UP000051952">
    <property type="component" value="Unassembled WGS sequence"/>
</dbReference>
<sequence length="162" mass="18008">SRTIFQAASYLVMLGIAMCMFHSGIKSNYSVNDDASSMSTVVLALSFVLSVTSCLKAIHVLFVSWWLQRLNQAATIAKSAPMARSPHQWRQLQSPDDPSTDVDIHSRTMNNGATKDIRCTNSSGTAIHSLPALAKLVTYICEMHQHRQATHSVFESWINFSY</sequence>
<feature type="transmembrane region" description="Helical" evidence="1">
    <location>
        <begin position="7"/>
        <end position="25"/>
    </location>
</feature>